<dbReference type="OrthoDB" id="6362633at2759"/>
<dbReference type="GeneID" id="39593516"/>
<feature type="region of interest" description="Disordered" evidence="1">
    <location>
        <begin position="166"/>
        <end position="191"/>
    </location>
</feature>
<evidence type="ECO:0008006" key="4">
    <source>
        <dbReference type="Google" id="ProtNLM"/>
    </source>
</evidence>
<keyword evidence="3" id="KW-1185">Reference proteome</keyword>
<comment type="caution">
    <text evidence="2">The sequence shown here is derived from an EMBL/GenBank/DDBJ whole genome shotgun (WGS) entry which is preliminary data.</text>
</comment>
<dbReference type="InterPro" id="IPR027417">
    <property type="entry name" value="P-loop_NTPase"/>
</dbReference>
<organism evidence="2 3">
    <name type="scientific">Apiotrichum porosum</name>
    <dbReference type="NCBI Taxonomy" id="105984"/>
    <lineage>
        <taxon>Eukaryota</taxon>
        <taxon>Fungi</taxon>
        <taxon>Dikarya</taxon>
        <taxon>Basidiomycota</taxon>
        <taxon>Agaricomycotina</taxon>
        <taxon>Tremellomycetes</taxon>
        <taxon>Trichosporonales</taxon>
        <taxon>Trichosporonaceae</taxon>
        <taxon>Apiotrichum</taxon>
    </lineage>
</organism>
<evidence type="ECO:0000313" key="2">
    <source>
        <dbReference type="EMBL" id="RSH80396.1"/>
    </source>
</evidence>
<proteinExistence type="predicted"/>
<dbReference type="SUPFAM" id="SSF52540">
    <property type="entry name" value="P-loop containing nucleoside triphosphate hydrolases"/>
    <property type="match status" value="1"/>
</dbReference>
<dbReference type="STRING" id="105984.A0A427XND5"/>
<evidence type="ECO:0000313" key="3">
    <source>
        <dbReference type="Proteomes" id="UP000279236"/>
    </source>
</evidence>
<accession>A0A427XND5</accession>
<protein>
    <recommendedName>
        <fullName evidence="4">Kinase</fullName>
    </recommendedName>
</protein>
<sequence length="325" mass="34358">MTSIDDIARRLLDSADCKRRRLVVAIGGIPGSGKSTLAYPLTGAVNALHKRRGGSGDVAVCIGVDGWHYSQATLNNMPNSEDLFARRGAHYTFDGAAYTAFIRQLDTQARVPFPTFSHAEKDPVPHGGEVAPAQRIISAAAMLYTRPSHAADSQLCGASGPPTVGGAGRAVAPGRSAQAKPSQAPPYTRVPTPPRCLDHIPASPPTPADMNSIIEGLHALLDLAPWNSVAGRYDERIMVDTATSLARSRIIARHLRDGVERTAAAATRRADESDMLNAATLLNNLVPPSITVDFEAGTVKFAAADDAGCEAHTEWRTTEGVPITA</sequence>
<name>A0A427XND5_9TREE</name>
<reference evidence="2 3" key="1">
    <citation type="submission" date="2018-11" db="EMBL/GenBank/DDBJ databases">
        <title>Genome sequence of Apiotrichum porosum DSM 27194.</title>
        <authorList>
            <person name="Aliyu H."/>
            <person name="Gorte O."/>
            <person name="Ochsenreither K."/>
        </authorList>
    </citation>
    <scope>NUCLEOTIDE SEQUENCE [LARGE SCALE GENOMIC DNA]</scope>
    <source>
        <strain evidence="2 3">DSM 27194</strain>
    </source>
</reference>
<dbReference type="Gene3D" id="3.40.50.300">
    <property type="entry name" value="P-loop containing nucleotide triphosphate hydrolases"/>
    <property type="match status" value="2"/>
</dbReference>
<gene>
    <name evidence="2" type="ORF">EHS24_008973</name>
</gene>
<dbReference type="RefSeq" id="XP_028475343.1">
    <property type="nucleotide sequence ID" value="XM_028624271.1"/>
</dbReference>
<dbReference type="Proteomes" id="UP000279236">
    <property type="component" value="Unassembled WGS sequence"/>
</dbReference>
<dbReference type="AlphaFoldDB" id="A0A427XND5"/>
<dbReference type="EMBL" id="RSCE01000008">
    <property type="protein sequence ID" value="RSH80396.1"/>
    <property type="molecule type" value="Genomic_DNA"/>
</dbReference>
<evidence type="ECO:0000256" key="1">
    <source>
        <dbReference type="SAM" id="MobiDB-lite"/>
    </source>
</evidence>